<gene>
    <name evidence="2" type="ORF">CR105_00785</name>
</gene>
<feature type="chain" id="PRO_5013809149" description="HAF repeat-containing protein" evidence="1">
    <location>
        <begin position="33"/>
        <end position="398"/>
    </location>
</feature>
<comment type="caution">
    <text evidence="2">The sequence shown here is derived from an EMBL/GenBank/DDBJ whole genome shotgun (WGS) entry which is preliminary data.</text>
</comment>
<dbReference type="OrthoDB" id="108960at2"/>
<name>A0A2G8TL10_9BURK</name>
<evidence type="ECO:0000256" key="1">
    <source>
        <dbReference type="SAM" id="SignalP"/>
    </source>
</evidence>
<dbReference type="EMBL" id="PDOC01000001">
    <property type="protein sequence ID" value="PIL46727.1"/>
    <property type="molecule type" value="Genomic_DNA"/>
</dbReference>
<protein>
    <recommendedName>
        <fullName evidence="4">HAF repeat-containing protein</fullName>
    </recommendedName>
</protein>
<evidence type="ECO:0000313" key="2">
    <source>
        <dbReference type="EMBL" id="PIL46727.1"/>
    </source>
</evidence>
<sequence length="398" mass="40916">MLMMNPGIFTPRGLLRAAALLIACTLAGCGGADDRHDERRAPRYRGVTYDVIALSLGGKGTEAVVHHNGITADGKVAGTIDARDGSLHAFLYDGKTMIDLGTMGGTASEAHAINQRGQVVGRAFGPGWSRAFLYDGTMRDLGNFGGTEALAADINESGQVTGYATGADGARHAFLYRDGQLKQLATPDGGASVGWVINGAGQVAGDFHGDARVQLGFFDEACGCIKPLGTLGGAESLVYGLNDAGHVIGVSDTADGRRHAFLYRDGAMVDFGTFGGAASFAAAINEAGLVVGDADTASGEARAFVYDGKALRELGTFGGTESRADSVNGAGQVVGFARTSGGEPRAFSWTAVDGMVDLNTRIPGAPRDLVLSGAGAVSDSGDIVAYSNFGLVLLRVRR</sequence>
<keyword evidence="1" id="KW-0732">Signal</keyword>
<reference evidence="2 3" key="1">
    <citation type="submission" date="2017-10" db="EMBL/GenBank/DDBJ databases">
        <title>Massilia psychrophilum sp. nov., a novel purple-pigmented bacterium isolated from Tianshan glacier, Xinjiang Municipality, China.</title>
        <authorList>
            <person name="Wang H."/>
        </authorList>
    </citation>
    <scope>NUCLEOTIDE SEQUENCE [LARGE SCALE GENOMIC DNA]</scope>
    <source>
        <strain evidence="2 3">JCM 30074</strain>
    </source>
</reference>
<dbReference type="Proteomes" id="UP000230390">
    <property type="component" value="Unassembled WGS sequence"/>
</dbReference>
<dbReference type="InterPro" id="IPR014262">
    <property type="entry name" value="HAF_rpt"/>
</dbReference>
<dbReference type="AlphaFoldDB" id="A0A2G8TL10"/>
<keyword evidence="3" id="KW-1185">Reference proteome</keyword>
<feature type="signal peptide" evidence="1">
    <location>
        <begin position="1"/>
        <end position="32"/>
    </location>
</feature>
<accession>A0A2G8TL10</accession>
<dbReference type="RefSeq" id="WP_099786529.1">
    <property type="nucleotide sequence ID" value="NZ_JBHLYV010000100.1"/>
</dbReference>
<evidence type="ECO:0000313" key="3">
    <source>
        <dbReference type="Proteomes" id="UP000230390"/>
    </source>
</evidence>
<proteinExistence type="predicted"/>
<dbReference type="NCBIfam" id="TIGR02913">
    <property type="entry name" value="HAF_rpt"/>
    <property type="match status" value="6"/>
</dbReference>
<organism evidence="2 3">
    <name type="scientific">Massilia eurypsychrophila</name>
    <dbReference type="NCBI Taxonomy" id="1485217"/>
    <lineage>
        <taxon>Bacteria</taxon>
        <taxon>Pseudomonadati</taxon>
        <taxon>Pseudomonadota</taxon>
        <taxon>Betaproteobacteria</taxon>
        <taxon>Burkholderiales</taxon>
        <taxon>Oxalobacteraceae</taxon>
        <taxon>Telluria group</taxon>
        <taxon>Massilia</taxon>
    </lineage>
</organism>
<evidence type="ECO:0008006" key="4">
    <source>
        <dbReference type="Google" id="ProtNLM"/>
    </source>
</evidence>